<sequence>MFPQAATFRSGRLSALVKEYPGSPRFLPLQQPRQRGDGSRWERPIEAALFQFLAERLKDCAKLCRVAPFQREARRERDGVLNHR</sequence>
<name>A0A0A3Y0J1_BRAJP</name>
<protein>
    <submittedName>
        <fullName evidence="1">Uncharacterized protein</fullName>
    </submittedName>
</protein>
<comment type="caution">
    <text evidence="1">The sequence shown here is derived from an EMBL/GenBank/DDBJ whole genome shotgun (WGS) entry which is preliminary data.</text>
</comment>
<dbReference type="Proteomes" id="UP000030377">
    <property type="component" value="Unassembled WGS sequence"/>
</dbReference>
<gene>
    <name evidence="1" type="ORF">MA20_08940</name>
</gene>
<dbReference type="EMBL" id="JRPN01000005">
    <property type="protein sequence ID" value="KGT80165.1"/>
    <property type="molecule type" value="Genomic_DNA"/>
</dbReference>
<evidence type="ECO:0000313" key="2">
    <source>
        <dbReference type="Proteomes" id="UP000030377"/>
    </source>
</evidence>
<reference evidence="1 2" key="1">
    <citation type="submission" date="2014-09" db="EMBL/GenBank/DDBJ databases">
        <title>Draft genome of Bradyrhizobium japonicum Is-34.</title>
        <authorList>
            <person name="Tsurumaru H."/>
            <person name="Yamakawa T."/>
            <person name="Hashimoto S."/>
            <person name="Okizaki K."/>
            <person name="Kanesaki Y."/>
            <person name="Yoshikawa H."/>
            <person name="Yajima S."/>
        </authorList>
    </citation>
    <scope>NUCLEOTIDE SEQUENCE [LARGE SCALE GENOMIC DNA]</scope>
    <source>
        <strain evidence="1 2">Is-34</strain>
    </source>
</reference>
<accession>A0A0A3Y0J1</accession>
<proteinExistence type="predicted"/>
<organism evidence="1 2">
    <name type="scientific">Bradyrhizobium japonicum</name>
    <dbReference type="NCBI Taxonomy" id="375"/>
    <lineage>
        <taxon>Bacteria</taxon>
        <taxon>Pseudomonadati</taxon>
        <taxon>Pseudomonadota</taxon>
        <taxon>Alphaproteobacteria</taxon>
        <taxon>Hyphomicrobiales</taxon>
        <taxon>Nitrobacteraceae</taxon>
        <taxon>Bradyrhizobium</taxon>
    </lineage>
</organism>
<evidence type="ECO:0000313" key="1">
    <source>
        <dbReference type="EMBL" id="KGT80165.1"/>
    </source>
</evidence>
<dbReference type="AlphaFoldDB" id="A0A0A3Y0J1"/>